<reference evidence="2 3" key="1">
    <citation type="submission" date="2019-06" db="EMBL/GenBank/DDBJ databases">
        <title>A novel bacterium of genus Pontibacter, isolated from marine sediment.</title>
        <authorList>
            <person name="Huang H."/>
            <person name="Mo K."/>
            <person name="Hu Y."/>
        </authorList>
    </citation>
    <scope>NUCLEOTIDE SEQUENCE [LARGE SCALE GENOMIC DNA]</scope>
    <source>
        <strain evidence="2 3">HB172049</strain>
    </source>
</reference>
<dbReference type="RefSeq" id="WP_140623350.1">
    <property type="nucleotide sequence ID" value="NZ_VFRQ01000012.1"/>
</dbReference>
<feature type="signal peptide" evidence="1">
    <location>
        <begin position="1"/>
        <end position="19"/>
    </location>
</feature>
<keyword evidence="1" id="KW-0732">Signal</keyword>
<name>A0A501W5J0_9BACT</name>
<evidence type="ECO:0000313" key="2">
    <source>
        <dbReference type="EMBL" id="TPE42531.1"/>
    </source>
</evidence>
<gene>
    <name evidence="2" type="ORF">FJM65_18190</name>
</gene>
<evidence type="ECO:0000256" key="1">
    <source>
        <dbReference type="SAM" id="SignalP"/>
    </source>
</evidence>
<protein>
    <submittedName>
        <fullName evidence="2">Uncharacterized protein</fullName>
    </submittedName>
</protein>
<accession>A0A501W5J0</accession>
<dbReference type="EMBL" id="VFRQ01000012">
    <property type="protein sequence ID" value="TPE42531.1"/>
    <property type="molecule type" value="Genomic_DNA"/>
</dbReference>
<keyword evidence="3" id="KW-1185">Reference proteome</keyword>
<sequence length="131" mass="14865">MKKHVLLLAMMLLGATTFAQRTHKADDGLDAVVLSVELDGPAMASMEMKRELNLSEEQYVVVAQLNESRYAQLREAEQSFAANPAQRTQEFRHIHLKTDENLKNVLTPEQLQNYQALEGHTHLHLITEKGE</sequence>
<dbReference type="Proteomes" id="UP000316727">
    <property type="component" value="Unassembled WGS sequence"/>
</dbReference>
<dbReference type="AlphaFoldDB" id="A0A501W5J0"/>
<evidence type="ECO:0000313" key="3">
    <source>
        <dbReference type="Proteomes" id="UP000316727"/>
    </source>
</evidence>
<organism evidence="2 3">
    <name type="scientific">Pontibacter mangrovi</name>
    <dbReference type="NCBI Taxonomy" id="2589816"/>
    <lineage>
        <taxon>Bacteria</taxon>
        <taxon>Pseudomonadati</taxon>
        <taxon>Bacteroidota</taxon>
        <taxon>Cytophagia</taxon>
        <taxon>Cytophagales</taxon>
        <taxon>Hymenobacteraceae</taxon>
        <taxon>Pontibacter</taxon>
    </lineage>
</organism>
<feature type="chain" id="PRO_5021406297" evidence="1">
    <location>
        <begin position="20"/>
        <end position="131"/>
    </location>
</feature>
<comment type="caution">
    <text evidence="2">The sequence shown here is derived from an EMBL/GenBank/DDBJ whole genome shotgun (WGS) entry which is preliminary data.</text>
</comment>
<proteinExistence type="predicted"/>
<dbReference type="OrthoDB" id="852344at2"/>